<reference evidence="2 3" key="1">
    <citation type="submission" date="2020-08" db="EMBL/GenBank/DDBJ databases">
        <title>Sequencing the genomes of 1000 actinobacteria strains.</title>
        <authorList>
            <person name="Klenk H.-P."/>
        </authorList>
    </citation>
    <scope>NUCLEOTIDE SEQUENCE [LARGE SCALE GENOMIC DNA]</scope>
    <source>
        <strain evidence="2 3">DSM 45790</strain>
    </source>
</reference>
<dbReference type="InterPro" id="IPR036390">
    <property type="entry name" value="WH_DNA-bd_sf"/>
</dbReference>
<dbReference type="Pfam" id="PF12802">
    <property type="entry name" value="MarR_2"/>
    <property type="match status" value="1"/>
</dbReference>
<evidence type="ECO:0000259" key="1">
    <source>
        <dbReference type="PROSITE" id="PS50995"/>
    </source>
</evidence>
<dbReference type="GO" id="GO:0003700">
    <property type="term" value="F:DNA-binding transcription factor activity"/>
    <property type="evidence" value="ECO:0007669"/>
    <property type="project" value="InterPro"/>
</dbReference>
<dbReference type="Gene3D" id="1.10.10.10">
    <property type="entry name" value="Winged helix-like DNA-binding domain superfamily/Winged helix DNA-binding domain"/>
    <property type="match status" value="1"/>
</dbReference>
<dbReference type="PANTHER" id="PTHR33164:SF99">
    <property type="entry name" value="MARR FAMILY REGULATORY PROTEIN"/>
    <property type="match status" value="1"/>
</dbReference>
<evidence type="ECO:0000313" key="3">
    <source>
        <dbReference type="Proteomes" id="UP000588112"/>
    </source>
</evidence>
<dbReference type="PRINTS" id="PR00598">
    <property type="entry name" value="HTHMARR"/>
</dbReference>
<organism evidence="2 3">
    <name type="scientific">Sphaerisporangium krabiense</name>
    <dbReference type="NCBI Taxonomy" id="763782"/>
    <lineage>
        <taxon>Bacteria</taxon>
        <taxon>Bacillati</taxon>
        <taxon>Actinomycetota</taxon>
        <taxon>Actinomycetes</taxon>
        <taxon>Streptosporangiales</taxon>
        <taxon>Streptosporangiaceae</taxon>
        <taxon>Sphaerisporangium</taxon>
    </lineage>
</organism>
<dbReference type="InterPro" id="IPR039422">
    <property type="entry name" value="MarR/SlyA-like"/>
</dbReference>
<comment type="caution">
    <text evidence="2">The sequence shown here is derived from an EMBL/GenBank/DDBJ whole genome shotgun (WGS) entry which is preliminary data.</text>
</comment>
<accession>A0A7W9DU45</accession>
<dbReference type="SUPFAM" id="SSF46785">
    <property type="entry name" value="Winged helix' DNA-binding domain"/>
    <property type="match status" value="1"/>
</dbReference>
<evidence type="ECO:0000313" key="2">
    <source>
        <dbReference type="EMBL" id="MBB5631298.1"/>
    </source>
</evidence>
<gene>
    <name evidence="2" type="ORF">BJ981_007084</name>
</gene>
<feature type="domain" description="HTH marR-type" evidence="1">
    <location>
        <begin position="11"/>
        <end position="146"/>
    </location>
</feature>
<dbReference type="InterPro" id="IPR036388">
    <property type="entry name" value="WH-like_DNA-bd_sf"/>
</dbReference>
<dbReference type="EMBL" id="JACHBR010000003">
    <property type="protein sequence ID" value="MBB5631298.1"/>
    <property type="molecule type" value="Genomic_DNA"/>
</dbReference>
<keyword evidence="3" id="KW-1185">Reference proteome</keyword>
<sequence>MTEPRWLDETEARMWRAFGDMRRRLDAALERQLAAVGLSSADYQLLVPLSEAPGRRLRARELRRIVDWDRSRLSHQIRRMEQRGLIAREECPGDARGTVIRLTGEGSRAIEEAAPGHVEVVRRLFVDQLGPEETALLTQLSYRVLGRLAEEDLGAPATRSVYVATIDAGDGTA</sequence>
<protein>
    <submittedName>
        <fullName evidence="2">DNA-binding MarR family transcriptional regulator</fullName>
    </submittedName>
</protein>
<dbReference type="GO" id="GO:0003677">
    <property type="term" value="F:DNA binding"/>
    <property type="evidence" value="ECO:0007669"/>
    <property type="project" value="UniProtKB-KW"/>
</dbReference>
<dbReference type="InterPro" id="IPR000835">
    <property type="entry name" value="HTH_MarR-typ"/>
</dbReference>
<name>A0A7W9DU45_9ACTN</name>
<dbReference type="AlphaFoldDB" id="A0A7W9DU45"/>
<dbReference type="PANTHER" id="PTHR33164">
    <property type="entry name" value="TRANSCRIPTIONAL REGULATOR, MARR FAMILY"/>
    <property type="match status" value="1"/>
</dbReference>
<dbReference type="GO" id="GO:0006950">
    <property type="term" value="P:response to stress"/>
    <property type="evidence" value="ECO:0007669"/>
    <property type="project" value="TreeGrafter"/>
</dbReference>
<dbReference type="RefSeq" id="WP_184617806.1">
    <property type="nucleotide sequence ID" value="NZ_BOOS01000006.1"/>
</dbReference>
<proteinExistence type="predicted"/>
<dbReference type="Proteomes" id="UP000588112">
    <property type="component" value="Unassembled WGS sequence"/>
</dbReference>
<dbReference type="SMART" id="SM00347">
    <property type="entry name" value="HTH_MARR"/>
    <property type="match status" value="1"/>
</dbReference>
<keyword evidence="2" id="KW-0238">DNA-binding</keyword>
<dbReference type="PROSITE" id="PS50995">
    <property type="entry name" value="HTH_MARR_2"/>
    <property type="match status" value="1"/>
</dbReference>